<dbReference type="Gene3D" id="3.40.630.30">
    <property type="match status" value="1"/>
</dbReference>
<dbReference type="GO" id="GO:0016747">
    <property type="term" value="F:acyltransferase activity, transferring groups other than amino-acyl groups"/>
    <property type="evidence" value="ECO:0007669"/>
    <property type="project" value="InterPro"/>
</dbReference>
<evidence type="ECO:0000256" key="2">
    <source>
        <dbReference type="ARBA" id="ARBA00023315"/>
    </source>
</evidence>
<feature type="domain" description="N-acetyltransferase" evidence="3">
    <location>
        <begin position="139"/>
        <end position="275"/>
    </location>
</feature>
<keyword evidence="2" id="KW-0012">Acyltransferase</keyword>
<dbReference type="PANTHER" id="PTHR43877">
    <property type="entry name" value="AMINOALKYLPHOSPHONATE N-ACETYLTRANSFERASE-RELATED-RELATED"/>
    <property type="match status" value="1"/>
</dbReference>
<dbReference type="Pfam" id="PF00583">
    <property type="entry name" value="Acetyltransf_1"/>
    <property type="match status" value="1"/>
</dbReference>
<dbReference type="EMBL" id="MEIA01000015">
    <property type="protein sequence ID" value="OJF15548.1"/>
    <property type="molecule type" value="Genomic_DNA"/>
</dbReference>
<dbReference type="PANTHER" id="PTHR43877:SF1">
    <property type="entry name" value="ACETYLTRANSFERASE"/>
    <property type="match status" value="1"/>
</dbReference>
<evidence type="ECO:0000313" key="4">
    <source>
        <dbReference type="EMBL" id="OJF15548.1"/>
    </source>
</evidence>
<dbReference type="InterPro" id="IPR000182">
    <property type="entry name" value="GNAT_dom"/>
</dbReference>
<dbReference type="Proteomes" id="UP000182486">
    <property type="component" value="Unassembled WGS sequence"/>
</dbReference>
<name>A0A1K0GVY9_9ACTN</name>
<dbReference type="InterPro" id="IPR050832">
    <property type="entry name" value="Bact_Acetyltransf"/>
</dbReference>
<sequence length="275" mass="29474">MNWHITGDVQQFLSATGAFLRARPVQNTLPLTTAEHVRLHGPRAYGPEDAVFGWHDGGEAAVVWTPPRPPVLSPMSPGVAAELAEVLGDDLPGVSGPVAAVEAFVAAWERRTGTTAKVHSRMRLFRLGTLVPPTPPASGSARVADAGDRDLLVGWTAAFFREVGEDDPAIEAFVDDRLSYGGMLLWEDGGTPVSMAALTRPEAGMVRVQAVYTPREHRTRGYAGAVTTAISRAARQAGATEVALFTDLDNPTSNALYQRLGYEPLEDRTVVEFSS</sequence>
<reference evidence="4 5" key="1">
    <citation type="submission" date="2016-09" db="EMBL/GenBank/DDBJ databases">
        <title>Couchioplanes caeruleus draft genome sequence.</title>
        <authorList>
            <person name="Sheehan J."/>
            <person name="Caffrey P."/>
        </authorList>
    </citation>
    <scope>NUCLEOTIDE SEQUENCE [LARGE SCALE GENOMIC DNA]</scope>
    <source>
        <strain evidence="4 5">DSM 43634</strain>
    </source>
</reference>
<dbReference type="SUPFAM" id="SSF55729">
    <property type="entry name" value="Acyl-CoA N-acyltransferases (Nat)"/>
    <property type="match status" value="1"/>
</dbReference>
<proteinExistence type="predicted"/>
<accession>A0A1K0GVY9</accession>
<dbReference type="CDD" id="cd04301">
    <property type="entry name" value="NAT_SF"/>
    <property type="match status" value="1"/>
</dbReference>
<dbReference type="PROSITE" id="PS51186">
    <property type="entry name" value="GNAT"/>
    <property type="match status" value="1"/>
</dbReference>
<keyword evidence="1 4" id="KW-0808">Transferase</keyword>
<protein>
    <submittedName>
        <fullName evidence="4">GCN5 acetyltransferase</fullName>
    </submittedName>
</protein>
<dbReference type="InterPro" id="IPR016181">
    <property type="entry name" value="Acyl_CoA_acyltransferase"/>
</dbReference>
<evidence type="ECO:0000259" key="3">
    <source>
        <dbReference type="PROSITE" id="PS51186"/>
    </source>
</evidence>
<organism evidence="4 5">
    <name type="scientific">Couchioplanes caeruleus subsp. caeruleus</name>
    <dbReference type="NCBI Taxonomy" id="56427"/>
    <lineage>
        <taxon>Bacteria</taxon>
        <taxon>Bacillati</taxon>
        <taxon>Actinomycetota</taxon>
        <taxon>Actinomycetes</taxon>
        <taxon>Micromonosporales</taxon>
        <taxon>Micromonosporaceae</taxon>
        <taxon>Couchioplanes</taxon>
    </lineage>
</organism>
<gene>
    <name evidence="4" type="ORF">BG844_03445</name>
</gene>
<dbReference type="AlphaFoldDB" id="A0A1K0GVY9"/>
<evidence type="ECO:0000313" key="5">
    <source>
        <dbReference type="Proteomes" id="UP000182486"/>
    </source>
</evidence>
<keyword evidence="5" id="KW-1185">Reference proteome</keyword>
<comment type="caution">
    <text evidence="4">The sequence shown here is derived from an EMBL/GenBank/DDBJ whole genome shotgun (WGS) entry which is preliminary data.</text>
</comment>
<evidence type="ECO:0000256" key="1">
    <source>
        <dbReference type="ARBA" id="ARBA00022679"/>
    </source>
</evidence>
<dbReference type="RefSeq" id="WP_071803265.1">
    <property type="nucleotide sequence ID" value="NZ_MEIA01000015.1"/>
</dbReference>